<keyword evidence="2" id="KW-1003">Cell membrane</keyword>
<evidence type="ECO:0000256" key="6">
    <source>
        <dbReference type="ARBA" id="ARBA00022989"/>
    </source>
</evidence>
<evidence type="ECO:0000256" key="3">
    <source>
        <dbReference type="ARBA" id="ARBA00022676"/>
    </source>
</evidence>
<comment type="caution">
    <text evidence="10">The sequence shown here is derived from an EMBL/GenBank/DDBJ whole genome shotgun (WGS) entry which is preliminary data.</text>
</comment>
<evidence type="ECO:0000259" key="9">
    <source>
        <dbReference type="Pfam" id="PF13231"/>
    </source>
</evidence>
<evidence type="ECO:0000256" key="7">
    <source>
        <dbReference type="ARBA" id="ARBA00023136"/>
    </source>
</evidence>
<accession>A0A964FFF1</accession>
<evidence type="ECO:0000256" key="8">
    <source>
        <dbReference type="SAM" id="Phobius"/>
    </source>
</evidence>
<feature type="transmembrane region" description="Helical" evidence="8">
    <location>
        <begin position="7"/>
        <end position="27"/>
    </location>
</feature>
<keyword evidence="7 8" id="KW-0472">Membrane</keyword>
<feature type="transmembrane region" description="Helical" evidence="8">
    <location>
        <begin position="81"/>
        <end position="100"/>
    </location>
</feature>
<dbReference type="GO" id="GO:0005886">
    <property type="term" value="C:plasma membrane"/>
    <property type="evidence" value="ECO:0007669"/>
    <property type="project" value="UniProtKB-SubCell"/>
</dbReference>
<proteinExistence type="predicted"/>
<name>A0A964FFF1_9CYAN</name>
<keyword evidence="6 8" id="KW-1133">Transmembrane helix</keyword>
<dbReference type="InterPro" id="IPR050297">
    <property type="entry name" value="LipidA_mod_glycosyltrf_83"/>
</dbReference>
<evidence type="ECO:0000256" key="4">
    <source>
        <dbReference type="ARBA" id="ARBA00022679"/>
    </source>
</evidence>
<protein>
    <submittedName>
        <fullName evidence="10">Glycosyltransferase family 39 protein</fullName>
    </submittedName>
</protein>
<comment type="subcellular location">
    <subcellularLocation>
        <location evidence="1">Cell membrane</location>
        <topology evidence="1">Multi-pass membrane protein</topology>
    </subcellularLocation>
</comment>
<keyword evidence="4" id="KW-0808">Transferase</keyword>
<feature type="transmembrane region" description="Helical" evidence="8">
    <location>
        <begin position="158"/>
        <end position="187"/>
    </location>
</feature>
<evidence type="ECO:0000256" key="2">
    <source>
        <dbReference type="ARBA" id="ARBA00022475"/>
    </source>
</evidence>
<dbReference type="EMBL" id="JADWDC010000001">
    <property type="protein sequence ID" value="MCC0175408.1"/>
    <property type="molecule type" value="Genomic_DNA"/>
</dbReference>
<dbReference type="GO" id="GO:0016763">
    <property type="term" value="F:pentosyltransferase activity"/>
    <property type="evidence" value="ECO:0007669"/>
    <property type="project" value="TreeGrafter"/>
</dbReference>
<dbReference type="AlphaFoldDB" id="A0A964FFF1"/>
<dbReference type="PANTHER" id="PTHR33908:SF11">
    <property type="entry name" value="MEMBRANE PROTEIN"/>
    <property type="match status" value="1"/>
</dbReference>
<dbReference type="Proteomes" id="UP000729733">
    <property type="component" value="Unassembled WGS sequence"/>
</dbReference>
<dbReference type="RefSeq" id="WP_229638408.1">
    <property type="nucleotide sequence ID" value="NZ_JADWDC010000001.1"/>
</dbReference>
<feature type="transmembrane region" description="Helical" evidence="8">
    <location>
        <begin position="207"/>
        <end position="228"/>
    </location>
</feature>
<keyword evidence="11" id="KW-1185">Reference proteome</keyword>
<dbReference type="GO" id="GO:0009103">
    <property type="term" value="P:lipopolysaccharide biosynthetic process"/>
    <property type="evidence" value="ECO:0007669"/>
    <property type="project" value="UniProtKB-ARBA"/>
</dbReference>
<dbReference type="PANTHER" id="PTHR33908">
    <property type="entry name" value="MANNOSYLTRANSFERASE YKCB-RELATED"/>
    <property type="match status" value="1"/>
</dbReference>
<sequence length="490" mass="56143">MSNNKRFLSFLIPSIFLIAGLIIIYRFNIFEFDPDEGINLMKALLVKHNYSLYSEIWSDQPPFLTYMLAGLFNIFEPRVDIARTLILLFSVVLIWENWLILFRFGGINAASVGSLLLIISPSYLKLSVSVMIGLPSLVLAMTAILFIIFWHEQKQNKWLIFSALCLSLSVVTKLFTFFLAPIIALGILIDGINNSHLVSWQKKLGSIILWSVSFLIFASLLIAVFIGYDNLSFLINNHTDARTISSFQNISLEDVIKPNYRIFLFGLTSLGILFTCYKKQWQMLYFAAWAIASCLLLQHHRPVWYHHGILVYLPAISLGGFALGEMITKSIRLGYSRRKSKTKVSFLIFSFIVLGCSILLIGEQTKTTFKAIDSWYEASISHLESSSIEQQFLREITKNNSSTKWMITDSPMFAFRGGIIVPPSTAVLSWKQLETGNITEDRLIEITKEYQPEQILLKRFELPKLIAFLEQKYDLKKQDRKTKLYLRSAN</sequence>
<feature type="transmembrane region" description="Helical" evidence="8">
    <location>
        <begin position="304"/>
        <end position="323"/>
    </location>
</feature>
<organism evidence="10 11">
    <name type="scientific">Waterburya agarophytonicola KI4</name>
    <dbReference type="NCBI Taxonomy" id="2874699"/>
    <lineage>
        <taxon>Bacteria</taxon>
        <taxon>Bacillati</taxon>
        <taxon>Cyanobacteriota</taxon>
        <taxon>Cyanophyceae</taxon>
        <taxon>Pleurocapsales</taxon>
        <taxon>Hyellaceae</taxon>
        <taxon>Waterburya</taxon>
        <taxon>Waterburya agarophytonicola</taxon>
    </lineage>
</organism>
<evidence type="ECO:0000256" key="1">
    <source>
        <dbReference type="ARBA" id="ARBA00004651"/>
    </source>
</evidence>
<evidence type="ECO:0000313" key="10">
    <source>
        <dbReference type="EMBL" id="MCC0175408.1"/>
    </source>
</evidence>
<keyword evidence="3" id="KW-0328">Glycosyltransferase</keyword>
<feature type="transmembrane region" description="Helical" evidence="8">
    <location>
        <begin position="130"/>
        <end position="151"/>
    </location>
</feature>
<gene>
    <name evidence="10" type="ORF">I4641_00235</name>
</gene>
<evidence type="ECO:0000313" key="11">
    <source>
        <dbReference type="Proteomes" id="UP000729733"/>
    </source>
</evidence>
<feature type="transmembrane region" description="Helical" evidence="8">
    <location>
        <begin position="344"/>
        <end position="362"/>
    </location>
</feature>
<feature type="domain" description="Glycosyltransferase RgtA/B/C/D-like" evidence="9">
    <location>
        <begin position="59"/>
        <end position="208"/>
    </location>
</feature>
<reference evidence="10" key="1">
    <citation type="journal article" date="2021" name="Antonie Van Leeuwenhoek">
        <title>Draft genome and description of Waterburya agarophytonicola gen. nov. sp. nov. (Pleurocapsales, Cyanobacteria): a seaweed symbiont.</title>
        <authorList>
            <person name="Bonthond G."/>
            <person name="Shalygin S."/>
            <person name="Bayer T."/>
            <person name="Weinberger F."/>
        </authorList>
    </citation>
    <scope>NUCLEOTIDE SEQUENCE</scope>
    <source>
        <strain evidence="10">KI4</strain>
    </source>
</reference>
<evidence type="ECO:0000256" key="5">
    <source>
        <dbReference type="ARBA" id="ARBA00022692"/>
    </source>
</evidence>
<dbReference type="Pfam" id="PF13231">
    <property type="entry name" value="PMT_2"/>
    <property type="match status" value="1"/>
</dbReference>
<keyword evidence="5 8" id="KW-0812">Transmembrane</keyword>
<dbReference type="InterPro" id="IPR038731">
    <property type="entry name" value="RgtA/B/C-like"/>
</dbReference>